<feature type="domain" description="HPt" evidence="1">
    <location>
        <begin position="54"/>
        <end position="110"/>
    </location>
</feature>
<proteinExistence type="predicted"/>
<dbReference type="AlphaFoldDB" id="A0A3R6ARI9"/>
<reference evidence="2 3" key="1">
    <citation type="submission" date="2018-08" db="EMBL/GenBank/DDBJ databases">
        <title>A genome reference for cultivated species of the human gut microbiota.</title>
        <authorList>
            <person name="Zou Y."/>
            <person name="Xue W."/>
            <person name="Luo G."/>
        </authorList>
    </citation>
    <scope>NUCLEOTIDE SEQUENCE [LARGE SCALE GENOMIC DNA]</scope>
    <source>
        <strain evidence="2 3">AF22-21</strain>
    </source>
</reference>
<dbReference type="GO" id="GO:0000160">
    <property type="term" value="P:phosphorelay signal transduction system"/>
    <property type="evidence" value="ECO:0007669"/>
    <property type="project" value="InterPro"/>
</dbReference>
<dbReference type="Gene3D" id="1.20.120.160">
    <property type="entry name" value="HPT domain"/>
    <property type="match status" value="1"/>
</dbReference>
<sequence length="135" mass="15269">MGKKLVRDVLDLDVMGKQDSDISCKEVHIDHEKSLTYCGGSEDFLKEIISMYAADDKRAEIQKAYDEKDWDGYRILIHTVKSTSRTIGAMELGDEAQKLENAVKELDVDMICKMHESVMASYSAVLDWCRATTAQ</sequence>
<organism evidence="2 3">
    <name type="scientific">Coprococcus eutactus</name>
    <dbReference type="NCBI Taxonomy" id="33043"/>
    <lineage>
        <taxon>Bacteria</taxon>
        <taxon>Bacillati</taxon>
        <taxon>Bacillota</taxon>
        <taxon>Clostridia</taxon>
        <taxon>Lachnospirales</taxon>
        <taxon>Lachnospiraceae</taxon>
        <taxon>Coprococcus</taxon>
    </lineage>
</organism>
<protein>
    <submittedName>
        <fullName evidence="2">Hpt domain-containing protein</fullName>
    </submittedName>
</protein>
<dbReference type="Pfam" id="PF01627">
    <property type="entry name" value="Hpt"/>
    <property type="match status" value="1"/>
</dbReference>
<dbReference type="SUPFAM" id="SSF47226">
    <property type="entry name" value="Histidine-containing phosphotransfer domain, HPT domain"/>
    <property type="match status" value="1"/>
</dbReference>
<gene>
    <name evidence="2" type="ORF">DWX94_07940</name>
</gene>
<dbReference type="Proteomes" id="UP000283295">
    <property type="component" value="Unassembled WGS sequence"/>
</dbReference>
<dbReference type="InterPro" id="IPR036641">
    <property type="entry name" value="HPT_dom_sf"/>
</dbReference>
<evidence type="ECO:0000313" key="3">
    <source>
        <dbReference type="Proteomes" id="UP000283295"/>
    </source>
</evidence>
<dbReference type="EMBL" id="QRVK01000017">
    <property type="protein sequence ID" value="RGS41728.1"/>
    <property type="molecule type" value="Genomic_DNA"/>
</dbReference>
<evidence type="ECO:0000259" key="1">
    <source>
        <dbReference type="Pfam" id="PF01627"/>
    </source>
</evidence>
<dbReference type="InterPro" id="IPR008207">
    <property type="entry name" value="Sig_transdc_His_kin_Hpt_dom"/>
</dbReference>
<dbReference type="OrthoDB" id="9813048at2"/>
<comment type="caution">
    <text evidence="2">The sequence shown here is derived from an EMBL/GenBank/DDBJ whole genome shotgun (WGS) entry which is preliminary data.</text>
</comment>
<evidence type="ECO:0000313" key="2">
    <source>
        <dbReference type="EMBL" id="RGS41728.1"/>
    </source>
</evidence>
<accession>A0A3R6ARI9</accession>
<name>A0A3R6ARI9_9FIRM</name>